<name>A0A6N3AMM9_9ENTR</name>
<organism evidence="5">
    <name type="scientific">Phytobacter massiliensis</name>
    <dbReference type="NCBI Taxonomy" id="1485952"/>
    <lineage>
        <taxon>Bacteria</taxon>
        <taxon>Pseudomonadati</taxon>
        <taxon>Pseudomonadota</taxon>
        <taxon>Gammaproteobacteria</taxon>
        <taxon>Enterobacterales</taxon>
        <taxon>Enterobacteriaceae</taxon>
        <taxon>Phytobacter</taxon>
    </lineage>
</organism>
<evidence type="ECO:0000259" key="4">
    <source>
        <dbReference type="Pfam" id="PF22178"/>
    </source>
</evidence>
<feature type="domain" description="Gp5/Type VI secretion system Vgr protein OB-fold" evidence="3">
    <location>
        <begin position="396"/>
        <end position="445"/>
    </location>
</feature>
<dbReference type="InterPro" id="IPR006531">
    <property type="entry name" value="Gp5/Vgr_OB"/>
</dbReference>
<evidence type="ECO:0000256" key="1">
    <source>
        <dbReference type="ARBA" id="ARBA00005558"/>
    </source>
</evidence>
<dbReference type="AlphaFoldDB" id="A0A6N3AMM9"/>
<dbReference type="RefSeq" id="WP_156564994.1">
    <property type="nucleotide sequence ID" value="NZ_CACRTZ010000004.1"/>
</dbReference>
<dbReference type="Gene3D" id="2.30.110.50">
    <property type="match status" value="1"/>
</dbReference>
<evidence type="ECO:0000256" key="2">
    <source>
        <dbReference type="SAM" id="MobiDB-lite"/>
    </source>
</evidence>
<dbReference type="PANTHER" id="PTHR32305:SF11">
    <property type="entry name" value="TYPE VI SECRETION SYSTEM SPIKE PROTEIN VGRG3"/>
    <property type="match status" value="1"/>
</dbReference>
<dbReference type="Pfam" id="PF05954">
    <property type="entry name" value="Phage_GPD"/>
    <property type="match status" value="1"/>
</dbReference>
<dbReference type="Pfam" id="PF22178">
    <property type="entry name" value="Gp5_trimer_C"/>
    <property type="match status" value="1"/>
</dbReference>
<dbReference type="Gene3D" id="3.55.50.10">
    <property type="entry name" value="Baseplate protein-like domains"/>
    <property type="match status" value="1"/>
</dbReference>
<comment type="similarity">
    <text evidence="1">Belongs to the VgrG protein family.</text>
</comment>
<protein>
    <submittedName>
        <fullName evidence="5">Phage-related baseplate assembly protein</fullName>
    </submittedName>
</protein>
<dbReference type="Pfam" id="PF04717">
    <property type="entry name" value="Phage_base_V"/>
    <property type="match status" value="1"/>
</dbReference>
<dbReference type="Gene3D" id="2.40.50.230">
    <property type="entry name" value="Gp5 N-terminal domain"/>
    <property type="match status" value="1"/>
</dbReference>
<dbReference type="InterPro" id="IPR050708">
    <property type="entry name" value="T6SS_VgrG/RHS"/>
</dbReference>
<sequence>MNNSGLYFTCTIGGLSEETFAVYQFTHEEALSSLYSLTLHVAAQVPIDLAGLIYQPASFNVWADGQIQRSVSGLVESIEQGKSGFRRTHFTIVIRPQAWLLTLRQDSRIFHFKTIPDILESLFQSHNVLYSSQLNDPHLVREYVTQKRETDYAFMQRLAAEEGITFWFEQLDEENEQIFFSDTRLGQKSGVSLVYNTHPQTAQTGNLASDVRWTVRARSGQAIHKDRNYLKPAYALMHTAKGTNANDAQFAVFESYGRFEDDSPGKNFTQYRVDALQAESEIGRLKANCFAIMPGAFFSLSEHPDDKMNTQWQAIRVSHKGYCPQALEEESDQGATVVTSEVEFISAQKEWRSPWIHKPVPDATEIAEVVGPKGEEIHTNEYGCVKVFFHWNRYDAMDDKASAWVRVSNQWASNGFGSVTLPRVGDEVLITYVDGDIDRPLISGRNYNAINKPPYALPDNKTKMVWRSKSYKSTGFNEISFEDNTGKEEIFIHGQKDMNILILNDTAWDVRHDYKNKIGNNYTQEITVNSDITIKGIEKHSTEGDRFHNVNGDSHLNTGKSLLIKNGDEMSVESGSKITLSAATELTIKAGSQFITLNPAGIFTSAPMNIGSGSAGKGKPASKNLPGLLELLAAPTLTQILVTRESAPYCEECEKCKNGMCGLDGPNSGNDSPGTGGPGGFGGGSGSGGGFGGTGGFAGGPGGFGGGSGGGGGFGGTGGFAGGPGGFGGGSGGGGGFGGTGGFAGGPGGFGGGSGGGGGFSGTGGFAGGPGGFGGNGPNYSGDNGLQDSIDKVKDAIDDLMSGAKGEYRLERAVPELRSAGGAGRRGAAAAEAAGSVCG</sequence>
<dbReference type="PANTHER" id="PTHR32305">
    <property type="match status" value="1"/>
</dbReference>
<gene>
    <name evidence="5" type="ORF">EMLFYP7_00921</name>
</gene>
<feature type="region of interest" description="Disordered" evidence="2">
    <location>
        <begin position="669"/>
        <end position="694"/>
    </location>
</feature>
<dbReference type="EMBL" id="CACRTZ010000004">
    <property type="protein sequence ID" value="VYT90846.1"/>
    <property type="molecule type" value="Genomic_DNA"/>
</dbReference>
<dbReference type="InterPro" id="IPR006533">
    <property type="entry name" value="T6SS_Vgr_RhsGE"/>
</dbReference>
<dbReference type="SUPFAM" id="SSF69255">
    <property type="entry name" value="gp5 N-terminal domain-like"/>
    <property type="match status" value="1"/>
</dbReference>
<evidence type="ECO:0000259" key="3">
    <source>
        <dbReference type="Pfam" id="PF04717"/>
    </source>
</evidence>
<accession>A0A6N3AMM9</accession>
<dbReference type="InterPro" id="IPR054030">
    <property type="entry name" value="Gp5_Vgr_C"/>
</dbReference>
<evidence type="ECO:0000313" key="5">
    <source>
        <dbReference type="EMBL" id="VYT90846.1"/>
    </source>
</evidence>
<dbReference type="InterPro" id="IPR037026">
    <property type="entry name" value="Vgr_OB-fold_dom_sf"/>
</dbReference>
<proteinExistence type="inferred from homology"/>
<dbReference type="InterPro" id="IPR017847">
    <property type="entry name" value="T6SS_RhsGE_Vgr_subset"/>
</dbReference>
<dbReference type="NCBIfam" id="TIGR03361">
    <property type="entry name" value="VI_Rhs_Vgr"/>
    <property type="match status" value="1"/>
</dbReference>
<feature type="domain" description="Gp5/Type VI secretion system Vgr C-terminal trimerisation" evidence="4">
    <location>
        <begin position="465"/>
        <end position="571"/>
    </location>
</feature>
<feature type="compositionally biased region" description="Gly residues" evidence="2">
    <location>
        <begin position="674"/>
        <end position="694"/>
    </location>
</feature>
<dbReference type="Gene3D" id="4.10.220.110">
    <property type="match status" value="1"/>
</dbReference>
<dbReference type="NCBIfam" id="TIGR01646">
    <property type="entry name" value="vgr_GE"/>
    <property type="match status" value="1"/>
</dbReference>
<dbReference type="SUPFAM" id="SSF69279">
    <property type="entry name" value="Phage tail proteins"/>
    <property type="match status" value="2"/>
</dbReference>
<reference evidence="5" key="1">
    <citation type="submission" date="2019-11" db="EMBL/GenBank/DDBJ databases">
        <authorList>
            <person name="Feng L."/>
        </authorList>
    </citation>
    <scope>NUCLEOTIDE SEQUENCE</scope>
    <source>
        <strain evidence="5">EMassiliensisLFYP7</strain>
    </source>
</reference>
<dbReference type="SUPFAM" id="SSF69349">
    <property type="entry name" value="Phage fibre proteins"/>
    <property type="match status" value="1"/>
</dbReference>